<dbReference type="InterPro" id="IPR023296">
    <property type="entry name" value="Glyco_hydro_beta-prop_sf"/>
</dbReference>
<gene>
    <name evidence="5" type="ORF">ABUE30_13480</name>
</gene>
<reference evidence="5 6" key="1">
    <citation type="journal article" date="2013" name="Int. J. Syst. Evol. Microbiol.">
        <title>Celerinatantimonas yamalensis sp. nov., a cold-adapted diazotrophic bacterium from a cold permafrost brine.</title>
        <authorList>
            <person name="Shcherbakova V."/>
            <person name="Chuvilskaya N."/>
            <person name="Rivkina E."/>
            <person name="Demidov N."/>
            <person name="Uchaeva V."/>
            <person name="Suetin S."/>
            <person name="Suzina N."/>
            <person name="Gilichinsky D."/>
        </authorList>
    </citation>
    <scope>NUCLEOTIDE SEQUENCE [LARGE SCALE GENOMIC DNA]</scope>
    <source>
        <strain evidence="5 6">C7</strain>
    </source>
</reference>
<accession>A0ABW9G953</accession>
<evidence type="ECO:0000256" key="4">
    <source>
        <dbReference type="ARBA" id="ARBA00023295"/>
    </source>
</evidence>
<dbReference type="SUPFAM" id="SSF75005">
    <property type="entry name" value="Arabinanase/levansucrase/invertase"/>
    <property type="match status" value="1"/>
</dbReference>
<keyword evidence="3" id="KW-0378">Hydrolase</keyword>
<dbReference type="Gene3D" id="2.115.10.20">
    <property type="entry name" value="Glycosyl hydrolase domain, family 43"/>
    <property type="match status" value="1"/>
</dbReference>
<evidence type="ECO:0000313" key="6">
    <source>
        <dbReference type="Proteomes" id="UP001629953"/>
    </source>
</evidence>
<comment type="pathway">
    <text evidence="1">Glycan metabolism; L-arabinan degradation.</text>
</comment>
<keyword evidence="6" id="KW-1185">Reference proteome</keyword>
<dbReference type="InterPro" id="IPR050727">
    <property type="entry name" value="GH43_arabinanases"/>
</dbReference>
<dbReference type="PANTHER" id="PTHR43301">
    <property type="entry name" value="ARABINAN ENDO-1,5-ALPHA-L-ARABINOSIDASE"/>
    <property type="match status" value="1"/>
</dbReference>
<dbReference type="PANTHER" id="PTHR43301:SF3">
    <property type="entry name" value="ARABINAN ENDO-1,5-ALPHA-L-ARABINOSIDASE A-RELATED"/>
    <property type="match status" value="1"/>
</dbReference>
<comment type="caution">
    <text evidence="5">The sequence shown here is derived from an EMBL/GenBank/DDBJ whole genome shotgun (WGS) entry which is preliminary data.</text>
</comment>
<evidence type="ECO:0000256" key="1">
    <source>
        <dbReference type="ARBA" id="ARBA00004834"/>
    </source>
</evidence>
<dbReference type="Proteomes" id="UP001629953">
    <property type="component" value="Unassembled WGS sequence"/>
</dbReference>
<protein>
    <submittedName>
        <fullName evidence="5">Family 43 glycosylhydrolase</fullName>
    </submittedName>
</protein>
<dbReference type="RefSeq" id="WP_408624322.1">
    <property type="nucleotide sequence ID" value="NZ_JBEQCT010000006.1"/>
</dbReference>
<dbReference type="EMBL" id="JBEQCT010000006">
    <property type="protein sequence ID" value="MFM2486057.1"/>
    <property type="molecule type" value="Genomic_DNA"/>
</dbReference>
<evidence type="ECO:0000313" key="5">
    <source>
        <dbReference type="EMBL" id="MFM2486057.1"/>
    </source>
</evidence>
<dbReference type="Pfam" id="PF04616">
    <property type="entry name" value="Glyco_hydro_43"/>
    <property type="match status" value="1"/>
</dbReference>
<organism evidence="5 6">
    <name type="scientific">Celerinatantimonas yamalensis</name>
    <dbReference type="NCBI Taxonomy" id="559956"/>
    <lineage>
        <taxon>Bacteria</taxon>
        <taxon>Pseudomonadati</taxon>
        <taxon>Pseudomonadota</taxon>
        <taxon>Gammaproteobacteria</taxon>
        <taxon>Celerinatantimonadaceae</taxon>
        <taxon>Celerinatantimonas</taxon>
    </lineage>
</organism>
<evidence type="ECO:0000256" key="2">
    <source>
        <dbReference type="ARBA" id="ARBA00009865"/>
    </source>
</evidence>
<comment type="similarity">
    <text evidence="2">Belongs to the glycosyl hydrolase 43 family.</text>
</comment>
<proteinExistence type="inferred from homology"/>
<name>A0ABW9G953_9GAMM</name>
<dbReference type="InterPro" id="IPR006710">
    <property type="entry name" value="Glyco_hydro_43"/>
</dbReference>
<keyword evidence="4" id="KW-0326">Glycosidase</keyword>
<evidence type="ECO:0000256" key="3">
    <source>
        <dbReference type="ARBA" id="ARBA00022801"/>
    </source>
</evidence>
<sequence>MNASQSLSQYPVTISNKPWMVVGSWFDDIMLTQLNTTTIKPSGQIYQLAQCEGSIEGASLIYHNGYFYLFVFVGRCCQDVQNTYQIRYDRASTITGPYLDKQGKSLLAGAGSLLVKGTQR</sequence>